<gene>
    <name evidence="2" type="ORF">WJX72_009522</name>
</gene>
<dbReference type="AlphaFoldDB" id="A0AAW1QST6"/>
<proteinExistence type="predicted"/>
<feature type="chain" id="PRO_5043329421" evidence="1">
    <location>
        <begin position="23"/>
        <end position="351"/>
    </location>
</feature>
<protein>
    <submittedName>
        <fullName evidence="2">Uncharacterized protein</fullName>
    </submittedName>
</protein>
<comment type="caution">
    <text evidence="2">The sequence shown here is derived from an EMBL/GenBank/DDBJ whole genome shotgun (WGS) entry which is preliminary data.</text>
</comment>
<reference evidence="2 3" key="1">
    <citation type="journal article" date="2024" name="Nat. Commun.">
        <title>Phylogenomics reveals the evolutionary origins of lichenization in chlorophyte algae.</title>
        <authorList>
            <person name="Puginier C."/>
            <person name="Libourel C."/>
            <person name="Otte J."/>
            <person name="Skaloud P."/>
            <person name="Haon M."/>
            <person name="Grisel S."/>
            <person name="Petersen M."/>
            <person name="Berrin J.G."/>
            <person name="Delaux P.M."/>
            <person name="Dal Grande F."/>
            <person name="Keller J."/>
        </authorList>
    </citation>
    <scope>NUCLEOTIDE SEQUENCE [LARGE SCALE GENOMIC DNA]</scope>
    <source>
        <strain evidence="2 3">SAG 2043</strain>
    </source>
</reference>
<evidence type="ECO:0000313" key="2">
    <source>
        <dbReference type="EMBL" id="KAK9824334.1"/>
    </source>
</evidence>
<accession>A0AAW1QST6</accession>
<keyword evidence="3" id="KW-1185">Reference proteome</keyword>
<sequence>MGGQLLWVVLGIIFCRQQAVQGSWTASVLRSLYGQHADVSRRSICEEAGWRDKSLKLVREIPFAGLFADLQNITKFEASGLEQLDGKFYVVFDSLRSLGYIDDQFQFRAKENRLIGEAGEESQWEGITYRPDTGNFLLIQESHSHNGSTHPLAEEVKVAKDLSSYEVVNRCRVDFELSHENKGLESIHFHDKGDKGKYLLGLCEGNHCVGGHRGRDPGNGLMIVSKQKDDPDNCTWAVDKKVKVPETAYFTDYSGMAFDGDRIGITSQEDSAIWVGTFDFDKMEFTDDPGEVYHFPRDSHCDMVYCNIEGIKWLDRMRIIVTSDRAKADQPYQCVAKDQSVHVFVLPHGAS</sequence>
<organism evidence="2 3">
    <name type="scientific">[Myrmecia] bisecta</name>
    <dbReference type="NCBI Taxonomy" id="41462"/>
    <lineage>
        <taxon>Eukaryota</taxon>
        <taxon>Viridiplantae</taxon>
        <taxon>Chlorophyta</taxon>
        <taxon>core chlorophytes</taxon>
        <taxon>Trebouxiophyceae</taxon>
        <taxon>Trebouxiales</taxon>
        <taxon>Trebouxiaceae</taxon>
        <taxon>Myrmecia</taxon>
    </lineage>
</organism>
<keyword evidence="1" id="KW-0732">Signal</keyword>
<evidence type="ECO:0000256" key="1">
    <source>
        <dbReference type="SAM" id="SignalP"/>
    </source>
</evidence>
<feature type="signal peptide" evidence="1">
    <location>
        <begin position="1"/>
        <end position="22"/>
    </location>
</feature>
<name>A0AAW1QST6_9CHLO</name>
<dbReference type="Proteomes" id="UP001489004">
    <property type="component" value="Unassembled WGS sequence"/>
</dbReference>
<dbReference type="EMBL" id="JALJOR010000002">
    <property type="protein sequence ID" value="KAK9824334.1"/>
    <property type="molecule type" value="Genomic_DNA"/>
</dbReference>
<evidence type="ECO:0000313" key="3">
    <source>
        <dbReference type="Proteomes" id="UP001489004"/>
    </source>
</evidence>